<evidence type="ECO:0008006" key="4">
    <source>
        <dbReference type="Google" id="ProtNLM"/>
    </source>
</evidence>
<accession>A0AAJ0D9W7</accession>
<dbReference type="GO" id="GO:0005829">
    <property type="term" value="C:cytosol"/>
    <property type="evidence" value="ECO:0007669"/>
    <property type="project" value="TreeGrafter"/>
</dbReference>
<dbReference type="Proteomes" id="UP001271007">
    <property type="component" value="Unassembled WGS sequence"/>
</dbReference>
<dbReference type="Pfam" id="PF01042">
    <property type="entry name" value="Ribonuc_L-PSP"/>
    <property type="match status" value="1"/>
</dbReference>
<reference evidence="2" key="1">
    <citation type="submission" date="2023-04" db="EMBL/GenBank/DDBJ databases">
        <title>Black Yeasts Isolated from many extreme environments.</title>
        <authorList>
            <person name="Coleine C."/>
            <person name="Stajich J.E."/>
            <person name="Selbmann L."/>
        </authorList>
    </citation>
    <scope>NUCLEOTIDE SEQUENCE</scope>
    <source>
        <strain evidence="2">CCFEE 5312</strain>
    </source>
</reference>
<proteinExistence type="inferred from homology"/>
<protein>
    <recommendedName>
        <fullName evidence="4">YjgF-like protein</fullName>
    </recommendedName>
</protein>
<dbReference type="SUPFAM" id="SSF55298">
    <property type="entry name" value="YjgF-like"/>
    <property type="match status" value="1"/>
</dbReference>
<dbReference type="InterPro" id="IPR006175">
    <property type="entry name" value="YjgF/YER057c/UK114"/>
</dbReference>
<dbReference type="PANTHER" id="PTHR11803:SF58">
    <property type="entry name" value="PROTEIN HMF1-RELATED"/>
    <property type="match status" value="1"/>
</dbReference>
<dbReference type="CDD" id="cd00448">
    <property type="entry name" value="YjgF_YER057c_UK114_family"/>
    <property type="match status" value="1"/>
</dbReference>
<name>A0AAJ0D9W7_9PEZI</name>
<dbReference type="GO" id="GO:0019239">
    <property type="term" value="F:deaminase activity"/>
    <property type="evidence" value="ECO:0007669"/>
    <property type="project" value="TreeGrafter"/>
</dbReference>
<evidence type="ECO:0000313" key="2">
    <source>
        <dbReference type="EMBL" id="KAK3045954.1"/>
    </source>
</evidence>
<organism evidence="2 3">
    <name type="scientific">Extremus antarcticus</name>
    <dbReference type="NCBI Taxonomy" id="702011"/>
    <lineage>
        <taxon>Eukaryota</taxon>
        <taxon>Fungi</taxon>
        <taxon>Dikarya</taxon>
        <taxon>Ascomycota</taxon>
        <taxon>Pezizomycotina</taxon>
        <taxon>Dothideomycetes</taxon>
        <taxon>Dothideomycetidae</taxon>
        <taxon>Mycosphaerellales</taxon>
        <taxon>Extremaceae</taxon>
        <taxon>Extremus</taxon>
    </lineage>
</organism>
<evidence type="ECO:0000256" key="1">
    <source>
        <dbReference type="ARBA" id="ARBA00010552"/>
    </source>
</evidence>
<dbReference type="AlphaFoldDB" id="A0AAJ0D9W7"/>
<keyword evidence="3" id="KW-1185">Reference proteome</keyword>
<dbReference type="EMBL" id="JAWDJX010000130">
    <property type="protein sequence ID" value="KAK3045954.1"/>
    <property type="molecule type" value="Genomic_DNA"/>
</dbReference>
<comment type="similarity">
    <text evidence="1">Belongs to the RutC family.</text>
</comment>
<dbReference type="Gene3D" id="3.30.1330.40">
    <property type="entry name" value="RutC-like"/>
    <property type="match status" value="1"/>
</dbReference>
<evidence type="ECO:0000313" key="3">
    <source>
        <dbReference type="Proteomes" id="UP001271007"/>
    </source>
</evidence>
<dbReference type="InterPro" id="IPR035959">
    <property type="entry name" value="RutC-like_sf"/>
</dbReference>
<dbReference type="PANTHER" id="PTHR11803">
    <property type="entry name" value="2-IMINOBUTANOATE/2-IMINOPROPANOATE DEAMINASE RIDA"/>
    <property type="match status" value="1"/>
</dbReference>
<comment type="caution">
    <text evidence="2">The sequence shown here is derived from an EMBL/GenBank/DDBJ whole genome shotgun (WGS) entry which is preliminary data.</text>
</comment>
<sequence>MSNSAQHIFNPPQVHPPQPSYSHICITSLGNGMRLLTLAGQIGRDSETGNIPSTLAAQVEVALKNVGKCLEASNAKITDIVRVQQFVVDLLSQDSSRAQAYLKFMGEHRPPSTLIGVNALAGKELLYEIEVTAVAKE</sequence>
<gene>
    <name evidence="2" type="ORF">LTR09_012518</name>
</gene>